<feature type="compositionally biased region" description="Basic and acidic residues" evidence="1">
    <location>
        <begin position="77"/>
        <end position="86"/>
    </location>
</feature>
<feature type="region of interest" description="Disordered" evidence="1">
    <location>
        <begin position="1"/>
        <end position="23"/>
    </location>
</feature>
<organism evidence="2">
    <name type="scientific">Phaffia rhodozyma</name>
    <name type="common">Yeast</name>
    <name type="synonym">Xanthophyllomyces dendrorhous</name>
    <dbReference type="NCBI Taxonomy" id="264483"/>
    <lineage>
        <taxon>Eukaryota</taxon>
        <taxon>Fungi</taxon>
        <taxon>Dikarya</taxon>
        <taxon>Basidiomycota</taxon>
        <taxon>Agaricomycotina</taxon>
        <taxon>Tremellomycetes</taxon>
        <taxon>Cystofilobasidiales</taxon>
        <taxon>Mrakiaceae</taxon>
        <taxon>Phaffia</taxon>
    </lineage>
</organism>
<reference evidence="2" key="1">
    <citation type="submission" date="2014-08" db="EMBL/GenBank/DDBJ databases">
        <authorList>
            <person name="Sharma Rahul"/>
            <person name="Thines Marco"/>
        </authorList>
    </citation>
    <scope>NUCLEOTIDE SEQUENCE</scope>
</reference>
<feature type="compositionally biased region" description="Polar residues" evidence="1">
    <location>
        <begin position="49"/>
        <end position="63"/>
    </location>
</feature>
<name>A0A0F7SJ39_PHARH</name>
<accession>A0A0F7SJ39</accession>
<evidence type="ECO:0000313" key="2">
    <source>
        <dbReference type="EMBL" id="CDZ97329.1"/>
    </source>
</evidence>
<protein>
    <submittedName>
        <fullName evidence="2">Uncharacterized protein</fullName>
    </submittedName>
</protein>
<feature type="region of interest" description="Disordered" evidence="1">
    <location>
        <begin position="47"/>
        <end position="86"/>
    </location>
</feature>
<proteinExistence type="predicted"/>
<sequence>MTSVAIPDTPDGPPMLGTIGRDTGLGSGSVLGSSLLGEEWAEFLDADTSGDSLDSGVGSQFSSGMRGRENFQAQGNEEERREKEKVDRLALDVEKRKTLTSKMTLELQELEARLQAADERESSLRARQQAVRPSY</sequence>
<dbReference type="EMBL" id="LN483167">
    <property type="protein sequence ID" value="CDZ97329.1"/>
    <property type="molecule type" value="Genomic_DNA"/>
</dbReference>
<dbReference type="AlphaFoldDB" id="A0A0F7SJ39"/>
<evidence type="ECO:0000256" key="1">
    <source>
        <dbReference type="SAM" id="MobiDB-lite"/>
    </source>
</evidence>